<evidence type="ECO:0000256" key="1">
    <source>
        <dbReference type="SAM" id="MobiDB-lite"/>
    </source>
</evidence>
<feature type="non-terminal residue" evidence="2">
    <location>
        <position position="310"/>
    </location>
</feature>
<dbReference type="AlphaFoldDB" id="A0A8J9UQF7"/>
<keyword evidence="3" id="KW-1185">Reference proteome</keyword>
<protein>
    <submittedName>
        <fullName evidence="2">Uncharacterized protein</fullName>
    </submittedName>
</protein>
<evidence type="ECO:0000313" key="3">
    <source>
        <dbReference type="Proteomes" id="UP000838878"/>
    </source>
</evidence>
<gene>
    <name evidence="2" type="ORF">BINO364_LOCUS4387</name>
</gene>
<dbReference type="EMBL" id="OV170232">
    <property type="protein sequence ID" value="CAH0717827.1"/>
    <property type="molecule type" value="Genomic_DNA"/>
</dbReference>
<proteinExistence type="predicted"/>
<reference evidence="2" key="1">
    <citation type="submission" date="2021-12" db="EMBL/GenBank/DDBJ databases">
        <authorList>
            <person name="Martin H S."/>
        </authorList>
    </citation>
    <scope>NUCLEOTIDE SEQUENCE</scope>
</reference>
<dbReference type="Proteomes" id="UP000838878">
    <property type="component" value="Chromosome 12"/>
</dbReference>
<dbReference type="OrthoDB" id="6939492at2759"/>
<feature type="region of interest" description="Disordered" evidence="1">
    <location>
        <begin position="51"/>
        <end position="75"/>
    </location>
</feature>
<feature type="compositionally biased region" description="Polar residues" evidence="1">
    <location>
        <begin position="51"/>
        <end position="62"/>
    </location>
</feature>
<name>A0A8J9UQF7_9NEOP</name>
<accession>A0A8J9UQF7</accession>
<organism evidence="2 3">
    <name type="scientific">Brenthis ino</name>
    <name type="common">lesser marbled fritillary</name>
    <dbReference type="NCBI Taxonomy" id="405034"/>
    <lineage>
        <taxon>Eukaryota</taxon>
        <taxon>Metazoa</taxon>
        <taxon>Ecdysozoa</taxon>
        <taxon>Arthropoda</taxon>
        <taxon>Hexapoda</taxon>
        <taxon>Insecta</taxon>
        <taxon>Pterygota</taxon>
        <taxon>Neoptera</taxon>
        <taxon>Endopterygota</taxon>
        <taxon>Lepidoptera</taxon>
        <taxon>Glossata</taxon>
        <taxon>Ditrysia</taxon>
        <taxon>Papilionoidea</taxon>
        <taxon>Nymphalidae</taxon>
        <taxon>Heliconiinae</taxon>
        <taxon>Argynnini</taxon>
        <taxon>Brenthis</taxon>
    </lineage>
</organism>
<sequence length="310" mass="34728">MPNSTPEETRPEEGSLMSEVITTQATTNPITPSVIATDPGSHSQANILLSAGNETSGSTQSVKETERPARGSSRIPTNEQIALTEELNLVNSTEKLHSVHHKVEIFLCRLINNTRAHQTSRPQATRNENQIAPADKIKEATRIQKLYRKNRKRAMQQVLTGSAKVCSIEKTQVHEYFATLAAPRHGESTWTDVFNQEEDLTALAKNLRPRFEEKKYWRFSRKEPIQHQIPSHTMTPARGASCDKTLLHRIISIVSSSRDPHTRCDRASREDETWRGALSVRRARLRPTALDDRSLSASAGSVGHRRCLSG</sequence>
<evidence type="ECO:0000313" key="2">
    <source>
        <dbReference type="EMBL" id="CAH0717827.1"/>
    </source>
</evidence>